<feature type="region of interest" description="Disordered" evidence="1">
    <location>
        <begin position="603"/>
        <end position="656"/>
    </location>
</feature>
<evidence type="ECO:0000256" key="1">
    <source>
        <dbReference type="SAM" id="MobiDB-lite"/>
    </source>
</evidence>
<feature type="region of interest" description="Disordered" evidence="1">
    <location>
        <begin position="345"/>
        <end position="367"/>
    </location>
</feature>
<feature type="compositionally biased region" description="Acidic residues" evidence="1">
    <location>
        <begin position="121"/>
        <end position="134"/>
    </location>
</feature>
<feature type="compositionally biased region" description="Basic and acidic residues" evidence="1">
    <location>
        <begin position="71"/>
        <end position="104"/>
    </location>
</feature>
<organism evidence="2">
    <name type="scientific">Corethrella appendiculata</name>
    <dbReference type="NCBI Taxonomy" id="1370023"/>
    <lineage>
        <taxon>Eukaryota</taxon>
        <taxon>Metazoa</taxon>
        <taxon>Ecdysozoa</taxon>
        <taxon>Arthropoda</taxon>
        <taxon>Hexapoda</taxon>
        <taxon>Insecta</taxon>
        <taxon>Pterygota</taxon>
        <taxon>Neoptera</taxon>
        <taxon>Endopterygota</taxon>
        <taxon>Diptera</taxon>
        <taxon>Nematocera</taxon>
        <taxon>Culicoidea</taxon>
        <taxon>Chaoboridae</taxon>
        <taxon>Corethrella</taxon>
    </lineage>
</organism>
<feature type="compositionally biased region" description="Basic and acidic residues" evidence="1">
    <location>
        <begin position="635"/>
        <end position="644"/>
    </location>
</feature>
<reference evidence="2" key="1">
    <citation type="journal article" date="2014" name="Insect Biochem. Mol. Biol.">
        <title>An insight into the sialome of the frog biting fly, Corethrella appendiculata.</title>
        <authorList>
            <person name="Ribeiro J.M.C."/>
            <person name="Chagas A.C."/>
            <person name="Pham V.M."/>
            <person name="Lounibos L.P."/>
            <person name="Calvo E."/>
        </authorList>
    </citation>
    <scope>NUCLEOTIDE SEQUENCE</scope>
    <source>
        <tissue evidence="2">Salivary glands</tissue>
    </source>
</reference>
<protein>
    <submittedName>
        <fullName evidence="2">Putative amp-activated protein kinase gamma regulatory subunit</fullName>
    </submittedName>
</protein>
<feature type="compositionally biased region" description="Basic and acidic residues" evidence="1">
    <location>
        <begin position="413"/>
        <end position="450"/>
    </location>
</feature>
<accession>U5EQ69</accession>
<feature type="region of interest" description="Disordered" evidence="1">
    <location>
        <begin position="1"/>
        <end position="154"/>
    </location>
</feature>
<sequence>METENKTMILKQQQQNLQKSNKSDGKNMKKKVDFTKVKSDNRSTEDKDDGDDNNGNFVEEIVDEQETFEETIDKSMQDLETIKSDSDSDFGDDHGLAYKKEKNLRNLRHKKTIGSSSDSSVSDDNDDDNDDDDLFFNSKKNLNNSGHQQPPVETLNSHFSTVSSLPLVLPFSERRRLSECLEEDEEDVPTTPTTNGTIKLNIPNGNKTAIIITPPSPPTSLSSSFPAKSTNSLIDSKIAESEELLISAPVTVAPITPSITTKSRFMVTKANILEPRAEIEQLRNLSSKHNSHTIHFPCTSTSTNSHVPLANIFKPTTAANPMPHLDKKFFDTSLVEIRPINSSLSNVTVNDSDQSNQRKHQKQNQFTLDEVWVKRPIDEKKHLDTPDGATQKFNRPSSAPADSLRSSAKKKKAEKEAKKLEKETAKRLEKEAAKLEKLNRKHDSISRSSERVGSSRSGSLERRRSGDEGPVLNQSTVHGIASPNRRPTIFDVFRPRKGSDSKKKDKDQSKSSGSDRDSNSGSSTLSGSGGIMNSMKAALHVGQKHTSAGAPSTSSASNKVRDGSAHPHAGSDAQYYHTVTAVRRADAGKSPMTKVMDLFRHRSNSAVSEADKRKARAAAQHQQQLAAQSAHMRRASAELAEKRRASLGASRGLRPD</sequence>
<feature type="compositionally biased region" description="Basic and acidic residues" evidence="1">
    <location>
        <begin position="493"/>
        <end position="518"/>
    </location>
</feature>
<feature type="compositionally biased region" description="Low complexity" evidence="1">
    <location>
        <begin position="10"/>
        <end position="20"/>
    </location>
</feature>
<feature type="region of interest" description="Disordered" evidence="1">
    <location>
        <begin position="379"/>
        <end position="575"/>
    </location>
</feature>
<evidence type="ECO:0000313" key="2">
    <source>
        <dbReference type="EMBL" id="JAB55487.1"/>
    </source>
</evidence>
<feature type="compositionally biased region" description="Low complexity" evidence="1">
    <location>
        <begin position="546"/>
        <end position="557"/>
    </location>
</feature>
<dbReference type="AlphaFoldDB" id="U5EQ69"/>
<dbReference type="EMBL" id="GANO01004384">
    <property type="protein sequence ID" value="JAB55487.1"/>
    <property type="molecule type" value="mRNA"/>
</dbReference>
<proteinExistence type="evidence at transcript level"/>
<name>U5EQ69_9DIPT</name>
<feature type="compositionally biased region" description="Polar residues" evidence="1">
    <location>
        <begin position="138"/>
        <end position="148"/>
    </location>
</feature>
<feature type="compositionally biased region" description="Basic and acidic residues" evidence="1">
    <location>
        <begin position="21"/>
        <end position="45"/>
    </location>
</feature>
<feature type="compositionally biased region" description="Polar residues" evidence="1">
    <location>
        <begin position="345"/>
        <end position="355"/>
    </location>
</feature>
<keyword evidence="2" id="KW-0418">Kinase</keyword>
<feature type="non-terminal residue" evidence="2">
    <location>
        <position position="656"/>
    </location>
</feature>
<dbReference type="GO" id="GO:0016301">
    <property type="term" value="F:kinase activity"/>
    <property type="evidence" value="ECO:0007669"/>
    <property type="project" value="UniProtKB-KW"/>
</dbReference>
<feature type="compositionally biased region" description="Low complexity" evidence="1">
    <location>
        <begin position="617"/>
        <end position="630"/>
    </location>
</feature>
<keyword evidence="2" id="KW-0808">Transferase</keyword>
<feature type="compositionally biased region" description="Acidic residues" evidence="1">
    <location>
        <begin position="60"/>
        <end position="70"/>
    </location>
</feature>